<evidence type="ECO:0000313" key="1">
    <source>
        <dbReference type="EMBL" id="KAK4665170.1"/>
    </source>
</evidence>
<dbReference type="RefSeq" id="XP_062765136.1">
    <property type="nucleotide sequence ID" value="XM_062906066.1"/>
</dbReference>
<dbReference type="Proteomes" id="UP001326199">
    <property type="component" value="Unassembled WGS sequence"/>
</dbReference>
<accession>A0ABR0HAV6</accession>
<keyword evidence="2" id="KW-1185">Reference proteome</keyword>
<reference evidence="1 2" key="1">
    <citation type="journal article" date="2023" name="bioRxiv">
        <title>High-quality genome assemblies of four members of thePodospora anserinaspecies complex.</title>
        <authorList>
            <person name="Ament-Velasquez S.L."/>
            <person name="Vogan A.A."/>
            <person name="Wallerman O."/>
            <person name="Hartmann F."/>
            <person name="Gautier V."/>
            <person name="Silar P."/>
            <person name="Giraud T."/>
            <person name="Johannesson H."/>
        </authorList>
    </citation>
    <scope>NUCLEOTIDE SEQUENCE [LARGE SCALE GENOMIC DNA]</scope>
    <source>
        <strain evidence="1 2">CBS 411.78</strain>
    </source>
</reference>
<dbReference type="EMBL" id="JAFFHB010000006">
    <property type="protein sequence ID" value="KAK4665170.1"/>
    <property type="molecule type" value="Genomic_DNA"/>
</dbReference>
<dbReference type="GeneID" id="87926212"/>
<comment type="caution">
    <text evidence="1">The sequence shown here is derived from an EMBL/GenBank/DDBJ whole genome shotgun (WGS) entry which is preliminary data.</text>
</comment>
<organism evidence="1 2">
    <name type="scientific">Podospora pseudopauciseta</name>
    <dbReference type="NCBI Taxonomy" id="2093780"/>
    <lineage>
        <taxon>Eukaryota</taxon>
        <taxon>Fungi</taxon>
        <taxon>Dikarya</taxon>
        <taxon>Ascomycota</taxon>
        <taxon>Pezizomycotina</taxon>
        <taxon>Sordariomycetes</taxon>
        <taxon>Sordariomycetidae</taxon>
        <taxon>Sordariales</taxon>
        <taxon>Podosporaceae</taxon>
        <taxon>Podospora</taxon>
    </lineage>
</organism>
<proteinExistence type="predicted"/>
<name>A0ABR0HAV6_9PEZI</name>
<protein>
    <submittedName>
        <fullName evidence="1">Uncharacterized protein</fullName>
    </submittedName>
</protein>
<gene>
    <name evidence="1" type="ORF">QC763_0078300</name>
</gene>
<sequence length="111" mass="12601">MEPFSWSEADCILIIMALAWHDNNVAQLMVGEANAVLSIEFDCPTYLVVPEQRMPPRRFDLAILKVATNQLFFRILKVTQCFQAIRLGQGYTYGMRGRGPECIIVEYDGAI</sequence>
<evidence type="ECO:0000313" key="2">
    <source>
        <dbReference type="Proteomes" id="UP001326199"/>
    </source>
</evidence>